<reference evidence="2" key="1">
    <citation type="submission" date="2014-11" db="EMBL/GenBank/DDBJ databases">
        <authorList>
            <person name="Amaro Gonzalez C."/>
        </authorList>
    </citation>
    <scope>NUCLEOTIDE SEQUENCE</scope>
</reference>
<dbReference type="EMBL" id="GBXM01028910">
    <property type="protein sequence ID" value="JAH79667.1"/>
    <property type="molecule type" value="Transcribed_RNA"/>
</dbReference>
<evidence type="ECO:0000313" key="2">
    <source>
        <dbReference type="EMBL" id="JAH79667.1"/>
    </source>
</evidence>
<accession>A0A0E9VNL9</accession>
<sequence length="34" mass="3894">MRLLVYTRVLTKGSSKPKAPSQNNLFSKKLPRFS</sequence>
<protein>
    <submittedName>
        <fullName evidence="2">Uncharacterized protein</fullName>
    </submittedName>
</protein>
<evidence type="ECO:0000256" key="1">
    <source>
        <dbReference type="SAM" id="MobiDB-lite"/>
    </source>
</evidence>
<name>A0A0E9VNL9_ANGAN</name>
<proteinExistence type="predicted"/>
<feature type="region of interest" description="Disordered" evidence="1">
    <location>
        <begin position="12"/>
        <end position="34"/>
    </location>
</feature>
<organism evidence="2">
    <name type="scientific">Anguilla anguilla</name>
    <name type="common">European freshwater eel</name>
    <name type="synonym">Muraena anguilla</name>
    <dbReference type="NCBI Taxonomy" id="7936"/>
    <lineage>
        <taxon>Eukaryota</taxon>
        <taxon>Metazoa</taxon>
        <taxon>Chordata</taxon>
        <taxon>Craniata</taxon>
        <taxon>Vertebrata</taxon>
        <taxon>Euteleostomi</taxon>
        <taxon>Actinopterygii</taxon>
        <taxon>Neopterygii</taxon>
        <taxon>Teleostei</taxon>
        <taxon>Anguilliformes</taxon>
        <taxon>Anguillidae</taxon>
        <taxon>Anguilla</taxon>
    </lineage>
</organism>
<reference evidence="2" key="2">
    <citation type="journal article" date="2015" name="Fish Shellfish Immunol.">
        <title>Early steps in the European eel (Anguilla anguilla)-Vibrio vulnificus interaction in the gills: Role of the RtxA13 toxin.</title>
        <authorList>
            <person name="Callol A."/>
            <person name="Pajuelo D."/>
            <person name="Ebbesson L."/>
            <person name="Teles M."/>
            <person name="MacKenzie S."/>
            <person name="Amaro C."/>
        </authorList>
    </citation>
    <scope>NUCLEOTIDE SEQUENCE</scope>
</reference>
<dbReference type="AlphaFoldDB" id="A0A0E9VNL9"/>